<dbReference type="Pfam" id="PF12697">
    <property type="entry name" value="Abhydrolase_6"/>
    <property type="match status" value="1"/>
</dbReference>
<evidence type="ECO:0000256" key="1">
    <source>
        <dbReference type="SAM" id="MobiDB-lite"/>
    </source>
</evidence>
<dbReference type="GO" id="GO:0016787">
    <property type="term" value="F:hydrolase activity"/>
    <property type="evidence" value="ECO:0007669"/>
    <property type="project" value="UniProtKB-KW"/>
</dbReference>
<evidence type="ECO:0000259" key="3">
    <source>
        <dbReference type="Pfam" id="PF12697"/>
    </source>
</evidence>
<dbReference type="EMBL" id="JACAZF010000009">
    <property type="protein sequence ID" value="KAF7295577.1"/>
    <property type="molecule type" value="Genomic_DNA"/>
</dbReference>
<feature type="domain" description="AB hydrolase-1" evidence="3">
    <location>
        <begin position="339"/>
        <end position="578"/>
    </location>
</feature>
<reference evidence="4" key="1">
    <citation type="submission" date="2020-05" db="EMBL/GenBank/DDBJ databases">
        <title>Mycena genomes resolve the evolution of fungal bioluminescence.</title>
        <authorList>
            <person name="Tsai I.J."/>
        </authorList>
    </citation>
    <scope>NUCLEOTIDE SEQUENCE</scope>
    <source>
        <strain evidence="4">171206Taipei</strain>
    </source>
</reference>
<evidence type="ECO:0000313" key="4">
    <source>
        <dbReference type="EMBL" id="KAF7295577.1"/>
    </source>
</evidence>
<feature type="domain" description="AB hydrolase-1" evidence="2">
    <location>
        <begin position="33"/>
        <end position="167"/>
    </location>
</feature>
<evidence type="ECO:0000259" key="2">
    <source>
        <dbReference type="Pfam" id="PF00561"/>
    </source>
</evidence>
<dbReference type="PANTHER" id="PTHR43433:SF5">
    <property type="entry name" value="AB HYDROLASE-1 DOMAIN-CONTAINING PROTEIN"/>
    <property type="match status" value="1"/>
</dbReference>
<dbReference type="SUPFAM" id="SSF53474">
    <property type="entry name" value="alpha/beta-Hydrolases"/>
    <property type="match status" value="2"/>
</dbReference>
<dbReference type="PANTHER" id="PTHR43433">
    <property type="entry name" value="HYDROLASE, ALPHA/BETA FOLD FAMILY PROTEIN"/>
    <property type="match status" value="1"/>
</dbReference>
<dbReference type="InterPro" id="IPR029058">
    <property type="entry name" value="AB_hydrolase_fold"/>
</dbReference>
<proteinExistence type="predicted"/>
<protein>
    <submittedName>
        <fullName evidence="4">Hydrolase-4 domain-containing protein</fullName>
    </submittedName>
</protein>
<organism evidence="4 5">
    <name type="scientific">Mycena indigotica</name>
    <dbReference type="NCBI Taxonomy" id="2126181"/>
    <lineage>
        <taxon>Eukaryota</taxon>
        <taxon>Fungi</taxon>
        <taxon>Dikarya</taxon>
        <taxon>Basidiomycota</taxon>
        <taxon>Agaricomycotina</taxon>
        <taxon>Agaricomycetes</taxon>
        <taxon>Agaricomycetidae</taxon>
        <taxon>Agaricales</taxon>
        <taxon>Marasmiineae</taxon>
        <taxon>Mycenaceae</taxon>
        <taxon>Mycena</taxon>
    </lineage>
</organism>
<feature type="region of interest" description="Disordered" evidence="1">
    <location>
        <begin position="152"/>
        <end position="172"/>
    </location>
</feature>
<dbReference type="Pfam" id="PF00561">
    <property type="entry name" value="Abhydrolase_1"/>
    <property type="match status" value="1"/>
</dbReference>
<gene>
    <name evidence="4" type="ORF">MIND_01097700</name>
</gene>
<dbReference type="OrthoDB" id="8119704at2759"/>
<sequence>MATSQYSTCNLPDGATLAYEVLGGELTATNMVPLVLVCGMASTRADWVRLSPVFAQSRPVLIYDHRGMGDSKHPLGLHPGGDEFTIETLARDLAYLIGHLGWSEAAFLGFSMGGVVVQQMLVLPYLPQNPLSLVFRPTHVILASTRSEVLSDPRHGLQTVPEPPSKPPTDTERYENIRKTIEATVDPAWIKAYGKQYLGPMIQGVISGRPRSLHTISRQRKALQLFDFKDLLAKIPKQLPVLVLHGEADQIIPFECSQETLRSIRGAKFVQVGTEPGMLPSLQFGHNFTLYFPVKSANLIPDPHQTTTAMPTQRLLLPDGAKLAYDILGAEKLNHASPIVLVGGVSSRRIDWNRLSTALGRVRPGNPHYLLSLSVHLCNVKFLFMTTGMGIGDSELADRDEKHTIELLARDLLLLLEHLGWKELSICGFSMGGVVVQQLLLLPYHPERPTPLPFAVTHVFLTGSLPSPLRDSRYGLPVPPPPTKVLSEQEKMDIARHMLDLSFDPVWLSDPGNASRIDQMLIHRTSKRPSNVIWKQLRAMNRFDFTDLHAKLPRSIKFMVINGELDRIVPPYSAQDIKSKIPWAESVEIGPNRGMVPTMAFGHSWYEYFDVEVWVEIIEAFIARKISARL</sequence>
<evidence type="ECO:0000313" key="5">
    <source>
        <dbReference type="Proteomes" id="UP000636479"/>
    </source>
</evidence>
<keyword evidence="5" id="KW-1185">Reference proteome</keyword>
<dbReference type="RefSeq" id="XP_037216940.1">
    <property type="nucleotide sequence ID" value="XM_037367546.1"/>
</dbReference>
<dbReference type="InterPro" id="IPR050471">
    <property type="entry name" value="AB_hydrolase"/>
</dbReference>
<accession>A0A8H6VVM9</accession>
<dbReference type="AlphaFoldDB" id="A0A8H6VVM9"/>
<keyword evidence="4" id="KW-0378">Hydrolase</keyword>
<dbReference type="Gene3D" id="3.40.50.1820">
    <property type="entry name" value="alpha/beta hydrolase"/>
    <property type="match status" value="2"/>
</dbReference>
<dbReference type="GeneID" id="59350062"/>
<comment type="caution">
    <text evidence="4">The sequence shown here is derived from an EMBL/GenBank/DDBJ whole genome shotgun (WGS) entry which is preliminary data.</text>
</comment>
<dbReference type="Proteomes" id="UP000636479">
    <property type="component" value="Unassembled WGS sequence"/>
</dbReference>
<dbReference type="InterPro" id="IPR000073">
    <property type="entry name" value="AB_hydrolase_1"/>
</dbReference>
<name>A0A8H6VVM9_9AGAR</name>